<accession>A0A3M3AWN4</accession>
<proteinExistence type="predicted"/>
<reference evidence="1 2" key="1">
    <citation type="submission" date="2018-08" db="EMBL/GenBank/DDBJ databases">
        <title>Recombination of ecologically and evolutionarily significant loci maintains genetic cohesion in the Pseudomonas syringae species complex.</title>
        <authorList>
            <person name="Dillon M."/>
            <person name="Thakur S."/>
            <person name="Almeida R.N.D."/>
            <person name="Weir B.S."/>
            <person name="Guttman D.S."/>
        </authorList>
    </citation>
    <scope>NUCLEOTIDE SEQUENCE [LARGE SCALE GENOMIC DNA]</scope>
    <source>
        <strain evidence="1 2">88_10</strain>
    </source>
</reference>
<dbReference type="Proteomes" id="UP000282378">
    <property type="component" value="Unassembled WGS sequence"/>
</dbReference>
<comment type="caution">
    <text evidence="1">The sequence shown here is derived from an EMBL/GenBank/DDBJ whole genome shotgun (WGS) entry which is preliminary data.</text>
</comment>
<gene>
    <name evidence="1" type="ORF">APX70_01294</name>
</gene>
<dbReference type="EMBL" id="RBNL01000242">
    <property type="protein sequence ID" value="RMM04749.1"/>
    <property type="molecule type" value="Genomic_DNA"/>
</dbReference>
<protein>
    <submittedName>
        <fullName evidence="1">Uncharacterized protein</fullName>
    </submittedName>
</protein>
<name>A0A3M3AWN4_PSEYM</name>
<evidence type="ECO:0000313" key="2">
    <source>
        <dbReference type="Proteomes" id="UP000282378"/>
    </source>
</evidence>
<dbReference type="AlphaFoldDB" id="A0A3M3AWN4"/>
<evidence type="ECO:0000313" key="1">
    <source>
        <dbReference type="EMBL" id="RMM04749.1"/>
    </source>
</evidence>
<organism evidence="1 2">
    <name type="scientific">Pseudomonas syringae pv. maculicola</name>
    <dbReference type="NCBI Taxonomy" id="59511"/>
    <lineage>
        <taxon>Bacteria</taxon>
        <taxon>Pseudomonadati</taxon>
        <taxon>Pseudomonadota</taxon>
        <taxon>Gammaproteobacteria</taxon>
        <taxon>Pseudomonadales</taxon>
        <taxon>Pseudomonadaceae</taxon>
        <taxon>Pseudomonas</taxon>
    </lineage>
</organism>
<sequence>MPHGFEHAAHVLLAVDGHNDNSAWRLGHDAPCRLYTVHHGHDQVHQDQIRRLLDAALHSVGTIGRHPDDLVCRLESQRTT</sequence>